<feature type="domain" description="HTH tetR-type" evidence="3">
    <location>
        <begin position="23"/>
        <end position="83"/>
    </location>
</feature>
<dbReference type="GO" id="GO:0003677">
    <property type="term" value="F:DNA binding"/>
    <property type="evidence" value="ECO:0007669"/>
    <property type="project" value="UniProtKB-UniRule"/>
</dbReference>
<evidence type="ECO:0000256" key="2">
    <source>
        <dbReference type="PROSITE-ProRule" id="PRU00335"/>
    </source>
</evidence>
<dbReference type="EMBL" id="JAQMJT010000001">
    <property type="protein sequence ID" value="MDB8613030.1"/>
    <property type="molecule type" value="Genomic_DNA"/>
</dbReference>
<keyword evidence="1 2" id="KW-0238">DNA-binding</keyword>
<protein>
    <submittedName>
        <fullName evidence="4">TetR/AcrR family transcriptional regulator</fullName>
    </submittedName>
</protein>
<dbReference type="SUPFAM" id="SSF46689">
    <property type="entry name" value="Homeodomain-like"/>
    <property type="match status" value="1"/>
</dbReference>
<dbReference type="PANTHER" id="PTHR43479:SF11">
    <property type="entry name" value="ACREF_ENVCD OPERON REPRESSOR-RELATED"/>
    <property type="match status" value="1"/>
</dbReference>
<reference evidence="4" key="1">
    <citation type="submission" date="2023-01" db="EMBL/GenBank/DDBJ databases">
        <title>Human gut microbiome strain richness.</title>
        <authorList>
            <person name="Chen-Liaw A."/>
        </authorList>
    </citation>
    <scope>NUCLEOTIDE SEQUENCE</scope>
    <source>
        <strain evidence="4">1001095st1_G4_1001095IJ_161003</strain>
    </source>
</reference>
<organism evidence="4 5">
    <name type="scientific">Streptococcus salivarius</name>
    <dbReference type="NCBI Taxonomy" id="1304"/>
    <lineage>
        <taxon>Bacteria</taxon>
        <taxon>Bacillati</taxon>
        <taxon>Bacillota</taxon>
        <taxon>Bacilli</taxon>
        <taxon>Lactobacillales</taxon>
        <taxon>Streptococcaceae</taxon>
        <taxon>Streptococcus</taxon>
    </lineage>
</organism>
<evidence type="ECO:0000313" key="5">
    <source>
        <dbReference type="Proteomes" id="UP001210204"/>
    </source>
</evidence>
<dbReference type="AlphaFoldDB" id="A0AAW6D479"/>
<dbReference type="InterPro" id="IPR001647">
    <property type="entry name" value="HTH_TetR"/>
</dbReference>
<dbReference type="InterPro" id="IPR039532">
    <property type="entry name" value="TetR_C_Firmicutes"/>
</dbReference>
<accession>A0AAW6D479</accession>
<dbReference type="PANTHER" id="PTHR43479">
    <property type="entry name" value="ACREF/ENVCD OPERON REPRESSOR-RELATED"/>
    <property type="match status" value="1"/>
</dbReference>
<dbReference type="Proteomes" id="UP001210204">
    <property type="component" value="Unassembled WGS sequence"/>
</dbReference>
<proteinExistence type="predicted"/>
<evidence type="ECO:0000256" key="1">
    <source>
        <dbReference type="ARBA" id="ARBA00023125"/>
    </source>
</evidence>
<dbReference type="Pfam" id="PF00440">
    <property type="entry name" value="TetR_N"/>
    <property type="match status" value="1"/>
</dbReference>
<dbReference type="Pfam" id="PF14278">
    <property type="entry name" value="TetR_C_8"/>
    <property type="match status" value="1"/>
</dbReference>
<feature type="DNA-binding region" description="H-T-H motif" evidence="2">
    <location>
        <begin position="46"/>
        <end position="65"/>
    </location>
</feature>
<gene>
    <name evidence="4" type="ORF">PNU26_01240</name>
</gene>
<dbReference type="PROSITE" id="PS50977">
    <property type="entry name" value="HTH_TETR_2"/>
    <property type="match status" value="1"/>
</dbReference>
<dbReference type="InterPro" id="IPR050624">
    <property type="entry name" value="HTH-type_Tx_Regulator"/>
</dbReference>
<sequence>MAERKISEKSLENLKRFNQENKAITRESIEISLLQLLEKKDFKKITISELVERAGVSRAAFYRNYGSKEEILKSIFESCITKITKSLDSYNLKTDLYQVWVYLLKEVKEEAKIISLAIDYNFEQVLTKAVYDFLEKRNGSSSNGAGSYLNSFWSSAIVSVISKWVKDGMKTPAEKIAKLGLPLFPQKKK</sequence>
<comment type="caution">
    <text evidence="4">The sequence shown here is derived from an EMBL/GenBank/DDBJ whole genome shotgun (WGS) entry which is preliminary data.</text>
</comment>
<evidence type="ECO:0000259" key="3">
    <source>
        <dbReference type="PROSITE" id="PS50977"/>
    </source>
</evidence>
<dbReference type="InterPro" id="IPR009057">
    <property type="entry name" value="Homeodomain-like_sf"/>
</dbReference>
<dbReference type="RefSeq" id="WP_195917833.1">
    <property type="nucleotide sequence ID" value="NZ_JADOZZ010000001.1"/>
</dbReference>
<name>A0AAW6D479_STRSL</name>
<evidence type="ECO:0000313" key="4">
    <source>
        <dbReference type="EMBL" id="MDB8613030.1"/>
    </source>
</evidence>
<dbReference type="Gene3D" id="1.10.357.10">
    <property type="entry name" value="Tetracycline Repressor, domain 2"/>
    <property type="match status" value="1"/>
</dbReference>